<evidence type="ECO:0000256" key="5">
    <source>
        <dbReference type="ARBA" id="ARBA00023136"/>
    </source>
</evidence>
<dbReference type="FunFam" id="1.20.1250.20:FF:000018">
    <property type="entry name" value="MFS transporter permease"/>
    <property type="match status" value="1"/>
</dbReference>
<feature type="non-terminal residue" evidence="9">
    <location>
        <position position="1"/>
    </location>
</feature>
<dbReference type="OrthoDB" id="2985014at2759"/>
<name>A0A9P6KDX6_9FUNG</name>
<dbReference type="SUPFAM" id="SSF103473">
    <property type="entry name" value="MFS general substrate transporter"/>
    <property type="match status" value="1"/>
</dbReference>
<dbReference type="Pfam" id="PF07690">
    <property type="entry name" value="MFS_1"/>
    <property type="match status" value="1"/>
</dbReference>
<feature type="transmembrane region" description="Helical" evidence="7">
    <location>
        <begin position="534"/>
        <end position="558"/>
    </location>
</feature>
<comment type="caution">
    <text evidence="9">The sequence shown here is derived from an EMBL/GenBank/DDBJ whole genome shotgun (WGS) entry which is preliminary data.</text>
</comment>
<evidence type="ECO:0000259" key="8">
    <source>
        <dbReference type="PROSITE" id="PS50850"/>
    </source>
</evidence>
<feature type="domain" description="Major facilitator superfamily (MFS) profile" evidence="8">
    <location>
        <begin position="221"/>
        <end position="668"/>
    </location>
</feature>
<evidence type="ECO:0000313" key="9">
    <source>
        <dbReference type="EMBL" id="KAF9581351.1"/>
    </source>
</evidence>
<reference evidence="9" key="1">
    <citation type="journal article" date="2020" name="Fungal Divers.">
        <title>Resolving the Mortierellaceae phylogeny through synthesis of multi-gene phylogenetics and phylogenomics.</title>
        <authorList>
            <person name="Vandepol N."/>
            <person name="Liber J."/>
            <person name="Desiro A."/>
            <person name="Na H."/>
            <person name="Kennedy M."/>
            <person name="Barry K."/>
            <person name="Grigoriev I.V."/>
            <person name="Miller A.N."/>
            <person name="O'Donnell K."/>
            <person name="Stajich J.E."/>
            <person name="Bonito G."/>
        </authorList>
    </citation>
    <scope>NUCLEOTIDE SEQUENCE</scope>
    <source>
        <strain evidence="9">KOD1015</strain>
    </source>
</reference>
<dbReference type="Gene3D" id="1.20.1250.20">
    <property type="entry name" value="MFS general substrate transporter like domains"/>
    <property type="match status" value="1"/>
</dbReference>
<dbReference type="AlphaFoldDB" id="A0A9P6KDX6"/>
<dbReference type="EMBL" id="JAABOA010001538">
    <property type="protein sequence ID" value="KAF9581351.1"/>
    <property type="molecule type" value="Genomic_DNA"/>
</dbReference>
<dbReference type="PANTHER" id="PTHR43791:SF36">
    <property type="entry name" value="TRANSPORTER, PUTATIVE (AFU_ORTHOLOGUE AFUA_6G08340)-RELATED"/>
    <property type="match status" value="1"/>
</dbReference>
<keyword evidence="5 7" id="KW-0472">Membrane</keyword>
<feature type="transmembrane region" description="Helical" evidence="7">
    <location>
        <begin position="452"/>
        <end position="473"/>
    </location>
</feature>
<feature type="transmembrane region" description="Helical" evidence="7">
    <location>
        <begin position="565"/>
        <end position="584"/>
    </location>
</feature>
<sequence length="668" mass="73574">IPSPPEALTRQPSLATLHATTTNCSYLSYPELDPDLDLDYNHGHYRSRGPQQPRFACGLGDLLANRFKRSRTRSCPADTKHGNISFPTSHGGSVIGVNGSMSSRIGFSRTSTCTSSMVNGHVGHRSPGLHLTPTDTRASFSSTRPNKNRLSLNIRPSVNGLDHGLKLNFLSTLGPGIPVTPTASVFGDDMSGFIRRDPSNPGGLFGYSPEEEKQVVRKIDWRIIPILGMFYAASTLSRINLTNARMFAFEVSLHGTPDQFTRAIAMFFVGFGLAEVPSIMILFYLSPKVWLPLSMFAWSCLNFMMAWTKTFPLLLTCRFFLGIAEAALIPGVLLYISTFYKRSEQAFRLALLTTFSSAAGAFGGLISGAIGYMDGRFNLHGWQWIFVIESLPAIAFSIASWFLLTNSPESAPWLDQRQTSIAIYRVRNDTKVKVTRTISKQHVLAALKDFKVYVFMAINIAVSIPIISSIGVFTRAWMEIARWTQDGEASFLTPNSTASGDIQGQAGISGHPIGDYIGPDHVSLLQNPTSSARVLAQMLSAPTYIAGAISTICVATLADRTQQRGLILIALAIVSITGYCLVLASDNVYAASMMYNSRDAPRYLSGHVINISMLVTLILLAILQRTLFRRENKRRDFSISFGVNPLKYFSKAELRDLNDKHPAFRYTL</sequence>
<dbReference type="Proteomes" id="UP000780801">
    <property type="component" value="Unassembled WGS sequence"/>
</dbReference>
<keyword evidence="3 7" id="KW-0812">Transmembrane</keyword>
<feature type="transmembrane region" description="Helical" evidence="7">
    <location>
        <begin position="319"/>
        <end position="337"/>
    </location>
</feature>
<gene>
    <name evidence="9" type="ORF">BGW38_001665</name>
</gene>
<evidence type="ECO:0000256" key="1">
    <source>
        <dbReference type="ARBA" id="ARBA00004141"/>
    </source>
</evidence>
<feature type="transmembrane region" description="Helical" evidence="7">
    <location>
        <begin position="261"/>
        <end position="282"/>
    </location>
</feature>
<evidence type="ECO:0000256" key="7">
    <source>
        <dbReference type="SAM" id="Phobius"/>
    </source>
</evidence>
<dbReference type="InterPro" id="IPR020846">
    <property type="entry name" value="MFS_dom"/>
</dbReference>
<evidence type="ECO:0000256" key="6">
    <source>
        <dbReference type="SAM" id="MobiDB-lite"/>
    </source>
</evidence>
<dbReference type="PROSITE" id="PS50850">
    <property type="entry name" value="MFS"/>
    <property type="match status" value="1"/>
</dbReference>
<feature type="transmembrane region" description="Helical" evidence="7">
    <location>
        <begin position="349"/>
        <end position="372"/>
    </location>
</feature>
<dbReference type="InterPro" id="IPR036259">
    <property type="entry name" value="MFS_trans_sf"/>
</dbReference>
<dbReference type="InterPro" id="IPR011701">
    <property type="entry name" value="MFS"/>
</dbReference>
<evidence type="ECO:0000256" key="3">
    <source>
        <dbReference type="ARBA" id="ARBA00022692"/>
    </source>
</evidence>
<keyword evidence="10" id="KW-1185">Reference proteome</keyword>
<feature type="transmembrane region" description="Helical" evidence="7">
    <location>
        <begin position="604"/>
        <end position="623"/>
    </location>
</feature>
<keyword evidence="4 7" id="KW-1133">Transmembrane helix</keyword>
<feature type="compositionally biased region" description="Polar residues" evidence="6">
    <location>
        <begin position="133"/>
        <end position="148"/>
    </location>
</feature>
<evidence type="ECO:0000256" key="4">
    <source>
        <dbReference type="ARBA" id="ARBA00022989"/>
    </source>
</evidence>
<keyword evidence="2" id="KW-0813">Transport</keyword>
<feature type="region of interest" description="Disordered" evidence="6">
    <location>
        <begin position="124"/>
        <end position="148"/>
    </location>
</feature>
<organism evidence="9 10">
    <name type="scientific">Lunasporangiospora selenospora</name>
    <dbReference type="NCBI Taxonomy" id="979761"/>
    <lineage>
        <taxon>Eukaryota</taxon>
        <taxon>Fungi</taxon>
        <taxon>Fungi incertae sedis</taxon>
        <taxon>Mucoromycota</taxon>
        <taxon>Mortierellomycotina</taxon>
        <taxon>Mortierellomycetes</taxon>
        <taxon>Mortierellales</taxon>
        <taxon>Mortierellaceae</taxon>
        <taxon>Lunasporangiospora</taxon>
    </lineage>
</organism>
<protein>
    <recommendedName>
        <fullName evidence="8">Major facilitator superfamily (MFS) profile domain-containing protein</fullName>
    </recommendedName>
</protein>
<dbReference type="GO" id="GO:0016020">
    <property type="term" value="C:membrane"/>
    <property type="evidence" value="ECO:0007669"/>
    <property type="project" value="UniProtKB-SubCell"/>
</dbReference>
<accession>A0A9P6KDX6</accession>
<proteinExistence type="predicted"/>
<evidence type="ECO:0000313" key="10">
    <source>
        <dbReference type="Proteomes" id="UP000780801"/>
    </source>
</evidence>
<evidence type="ECO:0000256" key="2">
    <source>
        <dbReference type="ARBA" id="ARBA00022448"/>
    </source>
</evidence>
<feature type="transmembrane region" description="Helical" evidence="7">
    <location>
        <begin position="384"/>
        <end position="404"/>
    </location>
</feature>
<feature type="transmembrane region" description="Helical" evidence="7">
    <location>
        <begin position="223"/>
        <end position="241"/>
    </location>
</feature>
<comment type="subcellular location">
    <subcellularLocation>
        <location evidence="1">Membrane</location>
        <topology evidence="1">Multi-pass membrane protein</topology>
    </subcellularLocation>
</comment>
<dbReference type="GO" id="GO:0022857">
    <property type="term" value="F:transmembrane transporter activity"/>
    <property type="evidence" value="ECO:0007669"/>
    <property type="project" value="InterPro"/>
</dbReference>
<dbReference type="PANTHER" id="PTHR43791">
    <property type="entry name" value="PERMEASE-RELATED"/>
    <property type="match status" value="1"/>
</dbReference>